<dbReference type="Proteomes" id="UP000247810">
    <property type="component" value="Unassembled WGS sequence"/>
</dbReference>
<dbReference type="Pfam" id="PF11917">
    <property type="entry name" value="DUF3435"/>
    <property type="match status" value="1"/>
</dbReference>
<dbReference type="EMBL" id="KZ826011">
    <property type="protein sequence ID" value="PYH89799.1"/>
    <property type="molecule type" value="Genomic_DNA"/>
</dbReference>
<evidence type="ECO:0000313" key="1">
    <source>
        <dbReference type="EMBL" id="PYH89799.1"/>
    </source>
</evidence>
<dbReference type="STRING" id="1448320.A0A319CYK7"/>
<keyword evidence="2" id="KW-1185">Reference proteome</keyword>
<proteinExistence type="predicted"/>
<dbReference type="AlphaFoldDB" id="A0A319CYK7"/>
<name>A0A319CYK7_9EURO</name>
<reference evidence="1 2" key="1">
    <citation type="submission" date="2018-02" db="EMBL/GenBank/DDBJ databases">
        <title>The genomes of Aspergillus section Nigri reveals drivers in fungal speciation.</title>
        <authorList>
            <consortium name="DOE Joint Genome Institute"/>
            <person name="Vesth T.C."/>
            <person name="Nybo J."/>
            <person name="Theobald S."/>
            <person name="Brandl J."/>
            <person name="Frisvad J.C."/>
            <person name="Nielsen K.F."/>
            <person name="Lyhne E.K."/>
            <person name="Kogle M.E."/>
            <person name="Kuo A."/>
            <person name="Riley R."/>
            <person name="Clum A."/>
            <person name="Nolan M."/>
            <person name="Lipzen A."/>
            <person name="Salamov A."/>
            <person name="Henrissat B."/>
            <person name="Wiebenga A."/>
            <person name="De vries R.P."/>
            <person name="Grigoriev I.V."/>
            <person name="Mortensen U.H."/>
            <person name="Andersen M.R."/>
            <person name="Baker S.E."/>
        </authorList>
    </citation>
    <scope>NUCLEOTIDE SEQUENCE [LARGE SCALE GENOMIC DNA]</scope>
    <source>
        <strain evidence="1 2">CBS 707.79</strain>
    </source>
</reference>
<dbReference type="InterPro" id="IPR021842">
    <property type="entry name" value="DUF3435"/>
</dbReference>
<evidence type="ECO:0000313" key="2">
    <source>
        <dbReference type="Proteomes" id="UP000247810"/>
    </source>
</evidence>
<organism evidence="1 2">
    <name type="scientific">Aspergillus ellipticus CBS 707.79</name>
    <dbReference type="NCBI Taxonomy" id="1448320"/>
    <lineage>
        <taxon>Eukaryota</taxon>
        <taxon>Fungi</taxon>
        <taxon>Dikarya</taxon>
        <taxon>Ascomycota</taxon>
        <taxon>Pezizomycotina</taxon>
        <taxon>Eurotiomycetes</taxon>
        <taxon>Eurotiomycetidae</taxon>
        <taxon>Eurotiales</taxon>
        <taxon>Aspergillaceae</taxon>
        <taxon>Aspergillus</taxon>
        <taxon>Aspergillus subgen. Circumdati</taxon>
    </lineage>
</organism>
<protein>
    <submittedName>
        <fullName evidence="1">Uncharacterized protein</fullName>
    </submittedName>
</protein>
<accession>A0A319CYK7</accession>
<sequence length="107" mass="11592">MEVVTDTRRRVTIRELHGPGSPLKIAKRLVNANPDGGPPVLLAEIKSEHTKKFLGTSQVNNFPFSEVINGPSLVFSPHTLIFGILLLASSLRSPCAFLYGAPSKAVR</sequence>
<dbReference type="VEuPathDB" id="FungiDB:BO71DRAFT_413076"/>
<gene>
    <name evidence="1" type="ORF">BO71DRAFT_413076</name>
</gene>